<evidence type="ECO:0008006" key="4">
    <source>
        <dbReference type="Google" id="ProtNLM"/>
    </source>
</evidence>
<name>A0A2D0N5W9_FLAN2</name>
<keyword evidence="1" id="KW-0732">Signal</keyword>
<dbReference type="AlphaFoldDB" id="A0A2D0N5W9"/>
<organism evidence="2 3">
    <name type="scientific">Flavilitoribacter nigricans (strain ATCC 23147 / DSM 23189 / NBRC 102662 / NCIMB 1420 / SS-2)</name>
    <name type="common">Lewinella nigricans</name>
    <dbReference type="NCBI Taxonomy" id="1122177"/>
    <lineage>
        <taxon>Bacteria</taxon>
        <taxon>Pseudomonadati</taxon>
        <taxon>Bacteroidota</taxon>
        <taxon>Saprospiria</taxon>
        <taxon>Saprospirales</taxon>
        <taxon>Lewinellaceae</taxon>
        <taxon>Flavilitoribacter</taxon>
    </lineage>
</organism>
<dbReference type="EMBL" id="PDUD01000028">
    <property type="protein sequence ID" value="PHN03895.1"/>
    <property type="molecule type" value="Genomic_DNA"/>
</dbReference>
<keyword evidence="3" id="KW-1185">Reference proteome</keyword>
<reference evidence="2 3" key="1">
    <citation type="submission" date="2017-10" db="EMBL/GenBank/DDBJ databases">
        <title>The draft genome sequence of Lewinella nigricans NBRC 102662.</title>
        <authorList>
            <person name="Wang K."/>
        </authorList>
    </citation>
    <scope>NUCLEOTIDE SEQUENCE [LARGE SCALE GENOMIC DNA]</scope>
    <source>
        <strain evidence="2 3">NBRC 102662</strain>
    </source>
</reference>
<dbReference type="RefSeq" id="WP_099152608.1">
    <property type="nucleotide sequence ID" value="NZ_PDUD01000028.1"/>
</dbReference>
<evidence type="ECO:0000313" key="3">
    <source>
        <dbReference type="Proteomes" id="UP000223913"/>
    </source>
</evidence>
<protein>
    <recommendedName>
        <fullName evidence="4">Sensor of ECF-type sigma factor</fullName>
    </recommendedName>
</protein>
<feature type="chain" id="PRO_5012157930" description="Sensor of ECF-type sigma factor" evidence="1">
    <location>
        <begin position="20"/>
        <end position="152"/>
    </location>
</feature>
<dbReference type="Proteomes" id="UP000223913">
    <property type="component" value="Unassembled WGS sequence"/>
</dbReference>
<dbReference type="OrthoDB" id="675330at2"/>
<evidence type="ECO:0000256" key="1">
    <source>
        <dbReference type="SAM" id="SignalP"/>
    </source>
</evidence>
<sequence length="152" mass="18271">MKRAYLIWSFCCLAFAAGAQDFGDEDQISSAALDRVQAQRVAFITEKIDMTSKEAEKFWPVFNEYEREERKIRKRYQSDMRRVIDMSNEEAKQFLESRFDMEQELLDLKRQYFLRLADIISPRKLAGFNRADREFKKLLLNRIRANRRRGRN</sequence>
<gene>
    <name evidence="2" type="ORF">CRP01_23770</name>
</gene>
<proteinExistence type="predicted"/>
<accession>A0A2D0N5W9</accession>
<evidence type="ECO:0000313" key="2">
    <source>
        <dbReference type="EMBL" id="PHN03895.1"/>
    </source>
</evidence>
<comment type="caution">
    <text evidence="2">The sequence shown here is derived from an EMBL/GenBank/DDBJ whole genome shotgun (WGS) entry which is preliminary data.</text>
</comment>
<feature type="signal peptide" evidence="1">
    <location>
        <begin position="1"/>
        <end position="19"/>
    </location>
</feature>